<proteinExistence type="predicted"/>
<reference evidence="4" key="2">
    <citation type="submission" date="2020-12" db="EMBL/GenBank/DDBJ databases">
        <authorList>
            <person name="Kanost M."/>
        </authorList>
    </citation>
    <scope>NUCLEOTIDE SEQUENCE</scope>
</reference>
<sequence length="121" mass="14051">MSFRFKLHVILLFWLCLEVYSAPRKPRLSVADDTYSTYFLRNIKGSPGTYSYGYDISDPVSGNIQFRSEERYSNGTVVGSYGYVDAVGIPHTYRYVADENGYRLFIYIYMSNVLHNYTNSF</sequence>
<dbReference type="Pfam" id="PF00379">
    <property type="entry name" value="Chitin_bind_4"/>
    <property type="match status" value="1"/>
</dbReference>
<comment type="caution">
    <text evidence="4">The sequence shown here is derived from an EMBL/GenBank/DDBJ whole genome shotgun (WGS) entry which is preliminary data.</text>
</comment>
<evidence type="ECO:0000256" key="3">
    <source>
        <dbReference type="SAM" id="SignalP"/>
    </source>
</evidence>
<keyword evidence="2" id="KW-0193">Cuticle</keyword>
<dbReference type="PANTHER" id="PTHR10380:SF224">
    <property type="entry name" value="CUTICULAR PROTEIN 12A"/>
    <property type="match status" value="1"/>
</dbReference>
<keyword evidence="1 3" id="KW-0732">Signal</keyword>
<accession>A0A921ZQF5</accession>
<evidence type="ECO:0008006" key="6">
    <source>
        <dbReference type="Google" id="ProtNLM"/>
    </source>
</evidence>
<dbReference type="Proteomes" id="UP000791440">
    <property type="component" value="Unassembled WGS sequence"/>
</dbReference>
<reference evidence="4" key="1">
    <citation type="journal article" date="2016" name="Insect Biochem. Mol. Biol.">
        <title>Multifaceted biological insights from a draft genome sequence of the tobacco hornworm moth, Manduca sexta.</title>
        <authorList>
            <person name="Kanost M.R."/>
            <person name="Arrese E.L."/>
            <person name="Cao X."/>
            <person name="Chen Y.R."/>
            <person name="Chellapilla S."/>
            <person name="Goldsmith M.R."/>
            <person name="Grosse-Wilde E."/>
            <person name="Heckel D.G."/>
            <person name="Herndon N."/>
            <person name="Jiang H."/>
            <person name="Papanicolaou A."/>
            <person name="Qu J."/>
            <person name="Soulages J.L."/>
            <person name="Vogel H."/>
            <person name="Walters J."/>
            <person name="Waterhouse R.M."/>
            <person name="Ahn S.J."/>
            <person name="Almeida F.C."/>
            <person name="An C."/>
            <person name="Aqrawi P."/>
            <person name="Bretschneider A."/>
            <person name="Bryant W.B."/>
            <person name="Bucks S."/>
            <person name="Chao H."/>
            <person name="Chevignon G."/>
            <person name="Christen J.M."/>
            <person name="Clarke D.F."/>
            <person name="Dittmer N.T."/>
            <person name="Ferguson L.C.F."/>
            <person name="Garavelou S."/>
            <person name="Gordon K.H.J."/>
            <person name="Gunaratna R.T."/>
            <person name="Han Y."/>
            <person name="Hauser F."/>
            <person name="He Y."/>
            <person name="Heidel-Fischer H."/>
            <person name="Hirsh A."/>
            <person name="Hu Y."/>
            <person name="Jiang H."/>
            <person name="Kalra D."/>
            <person name="Klinner C."/>
            <person name="Konig C."/>
            <person name="Kovar C."/>
            <person name="Kroll A.R."/>
            <person name="Kuwar S.S."/>
            <person name="Lee S.L."/>
            <person name="Lehman R."/>
            <person name="Li K."/>
            <person name="Li Z."/>
            <person name="Liang H."/>
            <person name="Lovelace S."/>
            <person name="Lu Z."/>
            <person name="Mansfield J.H."/>
            <person name="McCulloch K.J."/>
            <person name="Mathew T."/>
            <person name="Morton B."/>
            <person name="Muzny D.M."/>
            <person name="Neunemann D."/>
            <person name="Ongeri F."/>
            <person name="Pauchet Y."/>
            <person name="Pu L.L."/>
            <person name="Pyrousis I."/>
            <person name="Rao X.J."/>
            <person name="Redding A."/>
            <person name="Roesel C."/>
            <person name="Sanchez-Gracia A."/>
            <person name="Schaack S."/>
            <person name="Shukla A."/>
            <person name="Tetreau G."/>
            <person name="Wang Y."/>
            <person name="Xiong G.H."/>
            <person name="Traut W."/>
            <person name="Walsh T.K."/>
            <person name="Worley K.C."/>
            <person name="Wu D."/>
            <person name="Wu W."/>
            <person name="Wu Y.Q."/>
            <person name="Zhang X."/>
            <person name="Zou Z."/>
            <person name="Zucker H."/>
            <person name="Briscoe A.D."/>
            <person name="Burmester T."/>
            <person name="Clem R.J."/>
            <person name="Feyereisen R."/>
            <person name="Grimmelikhuijzen C.J.P."/>
            <person name="Hamodrakas S.J."/>
            <person name="Hansson B.S."/>
            <person name="Huguet E."/>
            <person name="Jermiin L.S."/>
            <person name="Lan Q."/>
            <person name="Lehman H.K."/>
            <person name="Lorenzen M."/>
            <person name="Merzendorfer H."/>
            <person name="Michalopoulos I."/>
            <person name="Morton D.B."/>
            <person name="Muthukrishnan S."/>
            <person name="Oakeshott J.G."/>
            <person name="Palmer W."/>
            <person name="Park Y."/>
            <person name="Passarelli A.L."/>
            <person name="Rozas J."/>
            <person name="Schwartz L.M."/>
            <person name="Smith W."/>
            <person name="Southgate A."/>
            <person name="Vilcinskas A."/>
            <person name="Vogt R."/>
            <person name="Wang P."/>
            <person name="Werren J."/>
            <person name="Yu X.Q."/>
            <person name="Zhou J.J."/>
            <person name="Brown S.J."/>
            <person name="Scherer S.E."/>
            <person name="Richards S."/>
            <person name="Blissard G.W."/>
        </authorList>
    </citation>
    <scope>NUCLEOTIDE SEQUENCE</scope>
</reference>
<organism evidence="4 5">
    <name type="scientific">Manduca sexta</name>
    <name type="common">Tobacco hawkmoth</name>
    <name type="synonym">Tobacco hornworm</name>
    <dbReference type="NCBI Taxonomy" id="7130"/>
    <lineage>
        <taxon>Eukaryota</taxon>
        <taxon>Metazoa</taxon>
        <taxon>Ecdysozoa</taxon>
        <taxon>Arthropoda</taxon>
        <taxon>Hexapoda</taxon>
        <taxon>Insecta</taxon>
        <taxon>Pterygota</taxon>
        <taxon>Neoptera</taxon>
        <taxon>Endopterygota</taxon>
        <taxon>Lepidoptera</taxon>
        <taxon>Glossata</taxon>
        <taxon>Ditrysia</taxon>
        <taxon>Bombycoidea</taxon>
        <taxon>Sphingidae</taxon>
        <taxon>Sphinginae</taxon>
        <taxon>Sphingini</taxon>
        <taxon>Manduca</taxon>
    </lineage>
</organism>
<dbReference type="InterPro" id="IPR000618">
    <property type="entry name" value="Insect_cuticle"/>
</dbReference>
<dbReference type="GO" id="GO:0062129">
    <property type="term" value="C:chitin-based extracellular matrix"/>
    <property type="evidence" value="ECO:0007669"/>
    <property type="project" value="TreeGrafter"/>
</dbReference>
<name>A0A921ZQF5_MANSE</name>
<evidence type="ECO:0000256" key="2">
    <source>
        <dbReference type="PROSITE-ProRule" id="PRU00497"/>
    </source>
</evidence>
<feature type="signal peptide" evidence="3">
    <location>
        <begin position="1"/>
        <end position="21"/>
    </location>
</feature>
<dbReference type="AlphaFoldDB" id="A0A921ZQF5"/>
<evidence type="ECO:0000313" key="5">
    <source>
        <dbReference type="Proteomes" id="UP000791440"/>
    </source>
</evidence>
<dbReference type="PRINTS" id="PR00947">
    <property type="entry name" value="CUTICLE"/>
</dbReference>
<keyword evidence="5" id="KW-1185">Reference proteome</keyword>
<dbReference type="EMBL" id="JH668754">
    <property type="protein sequence ID" value="KAG6461544.1"/>
    <property type="molecule type" value="Genomic_DNA"/>
</dbReference>
<gene>
    <name evidence="4" type="ORF">O3G_MSEX012698</name>
</gene>
<dbReference type="PANTHER" id="PTHR10380">
    <property type="entry name" value="CUTICLE PROTEIN"/>
    <property type="match status" value="1"/>
</dbReference>
<dbReference type="GO" id="GO:0008010">
    <property type="term" value="F:structural constituent of chitin-based larval cuticle"/>
    <property type="evidence" value="ECO:0007669"/>
    <property type="project" value="TreeGrafter"/>
</dbReference>
<dbReference type="PROSITE" id="PS51155">
    <property type="entry name" value="CHIT_BIND_RR_2"/>
    <property type="match status" value="1"/>
</dbReference>
<evidence type="ECO:0000256" key="1">
    <source>
        <dbReference type="ARBA" id="ARBA00022729"/>
    </source>
</evidence>
<protein>
    <recommendedName>
        <fullName evidence="6">Cuticle protein</fullName>
    </recommendedName>
</protein>
<feature type="chain" id="PRO_5037242510" description="Cuticle protein" evidence="3">
    <location>
        <begin position="22"/>
        <end position="121"/>
    </location>
</feature>
<evidence type="ECO:0000313" key="4">
    <source>
        <dbReference type="EMBL" id="KAG6461544.1"/>
    </source>
</evidence>
<dbReference type="InterPro" id="IPR050468">
    <property type="entry name" value="Cuticle_Struct_Prot"/>
</dbReference>